<gene>
    <name evidence="2" type="ORF">HDF15_002330</name>
</gene>
<feature type="region of interest" description="Disordered" evidence="1">
    <location>
        <begin position="68"/>
        <end position="90"/>
    </location>
</feature>
<organism evidence="2 3">
    <name type="scientific">Granulicella mallensis</name>
    <dbReference type="NCBI Taxonomy" id="940614"/>
    <lineage>
        <taxon>Bacteria</taxon>
        <taxon>Pseudomonadati</taxon>
        <taxon>Acidobacteriota</taxon>
        <taxon>Terriglobia</taxon>
        <taxon>Terriglobales</taxon>
        <taxon>Acidobacteriaceae</taxon>
        <taxon>Granulicella</taxon>
    </lineage>
</organism>
<evidence type="ECO:0000313" key="3">
    <source>
        <dbReference type="Proteomes" id="UP000584867"/>
    </source>
</evidence>
<dbReference type="Proteomes" id="UP000584867">
    <property type="component" value="Unassembled WGS sequence"/>
</dbReference>
<accession>A0A7W7ZQ18</accession>
<name>A0A7W7ZQ18_9BACT</name>
<proteinExistence type="predicted"/>
<sequence>MWPLGPGLLSAADKRPGAKAQFLRGPLFRSLKATAPSVFVTLKRHGTRFAQSNAMHYEMDKLLPKRMRPSDLPGFTGHEYPRIAHPHKGE</sequence>
<reference evidence="2 3" key="1">
    <citation type="submission" date="2020-08" db="EMBL/GenBank/DDBJ databases">
        <title>Genomic Encyclopedia of Type Strains, Phase IV (KMG-V): Genome sequencing to study the core and pangenomes of soil and plant-associated prokaryotes.</title>
        <authorList>
            <person name="Whitman W."/>
        </authorList>
    </citation>
    <scope>NUCLEOTIDE SEQUENCE [LARGE SCALE GENOMIC DNA]</scope>
    <source>
        <strain evidence="2 3">X5P3</strain>
    </source>
</reference>
<comment type="caution">
    <text evidence="2">The sequence shown here is derived from an EMBL/GenBank/DDBJ whole genome shotgun (WGS) entry which is preliminary data.</text>
</comment>
<feature type="compositionally biased region" description="Basic and acidic residues" evidence="1">
    <location>
        <begin position="79"/>
        <end position="90"/>
    </location>
</feature>
<evidence type="ECO:0000256" key="1">
    <source>
        <dbReference type="SAM" id="MobiDB-lite"/>
    </source>
</evidence>
<protein>
    <submittedName>
        <fullName evidence="2">Uncharacterized protein</fullName>
    </submittedName>
</protein>
<dbReference type="EMBL" id="JACHIO010000008">
    <property type="protein sequence ID" value="MBB5063982.1"/>
    <property type="molecule type" value="Genomic_DNA"/>
</dbReference>
<evidence type="ECO:0000313" key="2">
    <source>
        <dbReference type="EMBL" id="MBB5063982.1"/>
    </source>
</evidence>
<dbReference type="AlphaFoldDB" id="A0A7W7ZQ18"/>